<evidence type="ECO:0000313" key="3">
    <source>
        <dbReference type="Proteomes" id="UP000261174"/>
    </source>
</evidence>
<feature type="transmembrane region" description="Helical" evidence="1">
    <location>
        <begin position="97"/>
        <end position="117"/>
    </location>
</feature>
<comment type="caution">
    <text evidence="2">The sequence shown here is derived from an EMBL/GenBank/DDBJ whole genome shotgun (WGS) entry which is preliminary data.</text>
</comment>
<feature type="transmembrane region" description="Helical" evidence="1">
    <location>
        <begin position="18"/>
        <end position="40"/>
    </location>
</feature>
<dbReference type="OrthoDB" id="674806at2"/>
<name>A0A3E1NYH5_9BACT</name>
<keyword evidence="3" id="KW-1185">Reference proteome</keyword>
<reference evidence="2 3" key="1">
    <citation type="submission" date="2018-08" db="EMBL/GenBank/DDBJ databases">
        <title>Chitinophaga sp. K20C18050901, a novel bacterium isolated from forest soil.</title>
        <authorList>
            <person name="Wang C."/>
        </authorList>
    </citation>
    <scope>NUCLEOTIDE SEQUENCE [LARGE SCALE GENOMIC DNA]</scope>
    <source>
        <strain evidence="2 3">K20C18050901</strain>
    </source>
</reference>
<keyword evidence="1" id="KW-0812">Transmembrane</keyword>
<proteinExistence type="predicted"/>
<protein>
    <submittedName>
        <fullName evidence="2">Uncharacterized protein</fullName>
    </submittedName>
</protein>
<keyword evidence="1" id="KW-0472">Membrane</keyword>
<dbReference type="EMBL" id="QTJV01000008">
    <property type="protein sequence ID" value="RFM32970.1"/>
    <property type="molecule type" value="Genomic_DNA"/>
</dbReference>
<dbReference type="AlphaFoldDB" id="A0A3E1NYH5"/>
<dbReference type="RefSeq" id="WP_116855406.1">
    <property type="nucleotide sequence ID" value="NZ_QTJV01000008.1"/>
</dbReference>
<feature type="transmembrane region" description="Helical" evidence="1">
    <location>
        <begin position="72"/>
        <end position="91"/>
    </location>
</feature>
<keyword evidence="1" id="KW-1133">Transmembrane helix</keyword>
<evidence type="ECO:0000256" key="1">
    <source>
        <dbReference type="SAM" id="Phobius"/>
    </source>
</evidence>
<evidence type="ECO:0000313" key="2">
    <source>
        <dbReference type="EMBL" id="RFM32970.1"/>
    </source>
</evidence>
<accession>A0A3E1NYH5</accession>
<sequence length="122" mass="13548">MTYILDAQIHLDSETIHAIPILLLFVLIAVFLVIVIRSILDYRFKIKMVEKGVSEHLAGQLLSKPQQARQTAIKWAILLGGTGIGVLLVAVNGGWNIYSLAIMLFALSASFLGYYLYIIKSE</sequence>
<gene>
    <name evidence="2" type="ORF">DXN04_21285</name>
</gene>
<organism evidence="2 3">
    <name type="scientific">Chitinophaga silvisoli</name>
    <dbReference type="NCBI Taxonomy" id="2291814"/>
    <lineage>
        <taxon>Bacteria</taxon>
        <taxon>Pseudomonadati</taxon>
        <taxon>Bacteroidota</taxon>
        <taxon>Chitinophagia</taxon>
        <taxon>Chitinophagales</taxon>
        <taxon>Chitinophagaceae</taxon>
        <taxon>Chitinophaga</taxon>
    </lineage>
</organism>
<dbReference type="Proteomes" id="UP000261174">
    <property type="component" value="Unassembled WGS sequence"/>
</dbReference>